<keyword evidence="2" id="KW-1185">Reference proteome</keyword>
<reference evidence="1 2" key="1">
    <citation type="submission" date="2021-11" db="EMBL/GenBank/DDBJ databases">
        <title>Genomic of Niabella pedocola.</title>
        <authorList>
            <person name="Wu T."/>
        </authorList>
    </citation>
    <scope>NUCLEOTIDE SEQUENCE [LARGE SCALE GENOMIC DNA]</scope>
    <source>
        <strain evidence="1 2">JCM 31011</strain>
    </source>
</reference>
<evidence type="ECO:0000313" key="2">
    <source>
        <dbReference type="Proteomes" id="UP001199816"/>
    </source>
</evidence>
<dbReference type="RefSeq" id="WP_231007986.1">
    <property type="nucleotide sequence ID" value="NZ_JAJNEC010000007.1"/>
</dbReference>
<name>A0ABS8PYS7_9BACT</name>
<organism evidence="1 2">
    <name type="scientific">Niabella pedocola</name>
    <dbReference type="NCBI Taxonomy" id="1752077"/>
    <lineage>
        <taxon>Bacteria</taxon>
        <taxon>Pseudomonadati</taxon>
        <taxon>Bacteroidota</taxon>
        <taxon>Chitinophagia</taxon>
        <taxon>Chitinophagales</taxon>
        <taxon>Chitinophagaceae</taxon>
        <taxon>Niabella</taxon>
    </lineage>
</organism>
<proteinExistence type="predicted"/>
<protein>
    <submittedName>
        <fullName evidence="1">DUF3574 domain-containing protein</fullName>
    </submittedName>
</protein>
<dbReference type="EMBL" id="JAJNEC010000007">
    <property type="protein sequence ID" value="MCD2425483.1"/>
    <property type="molecule type" value="Genomic_DNA"/>
</dbReference>
<comment type="caution">
    <text evidence="1">The sequence shown here is derived from an EMBL/GenBank/DDBJ whole genome shotgun (WGS) entry which is preliminary data.</text>
</comment>
<evidence type="ECO:0000313" key="1">
    <source>
        <dbReference type="EMBL" id="MCD2425483.1"/>
    </source>
</evidence>
<gene>
    <name evidence="1" type="ORF">LQ567_22050</name>
</gene>
<dbReference type="InterPro" id="IPR021957">
    <property type="entry name" value="DUF3574"/>
</dbReference>
<sequence length="112" mass="13010">MQHTDLYFGRNIPDGGQVTEQQWKAFSDSIITPAFPEGYTESDAQGKWMDTESRETIAEDTKRITVIGKRSAKRNGQLNQITQAYIHRFHQQAVLRVDTKIRYRLITKKNTH</sequence>
<accession>A0ABS8PYS7</accession>
<dbReference type="Pfam" id="PF12098">
    <property type="entry name" value="DUF3574"/>
    <property type="match status" value="1"/>
</dbReference>
<dbReference type="Proteomes" id="UP001199816">
    <property type="component" value="Unassembled WGS sequence"/>
</dbReference>